<protein>
    <recommendedName>
        <fullName evidence="4">DUF3999 domain-containing protein</fullName>
    </recommendedName>
</protein>
<organism evidence="3">
    <name type="scientific">Phytobacter massiliensis</name>
    <dbReference type="NCBI Taxonomy" id="1485952"/>
    <lineage>
        <taxon>Bacteria</taxon>
        <taxon>Pseudomonadati</taxon>
        <taxon>Pseudomonadota</taxon>
        <taxon>Gammaproteobacteria</taxon>
        <taxon>Enterobacterales</taxon>
        <taxon>Enterobacteriaceae</taxon>
        <taxon>Phytobacter</taxon>
    </lineage>
</organism>
<keyword evidence="2" id="KW-0732">Signal</keyword>
<dbReference type="InterPro" id="IPR025060">
    <property type="entry name" value="DUF3999"/>
</dbReference>
<evidence type="ECO:0000256" key="1">
    <source>
        <dbReference type="SAM" id="Phobius"/>
    </source>
</evidence>
<dbReference type="RefSeq" id="WP_156564871.1">
    <property type="nucleotide sequence ID" value="NZ_CACRTZ010000004.1"/>
</dbReference>
<sequence length="458" mass="50925">MKWKIAFFTGALWCAALPALAREAAPESPQDYAWGRSLTTPVSSPWYRVSLPPQVYEQSVWPDLRDVRVFNHQGERVPFTLQAQQEAQPAPKEQALRIFPLAASPVEKLTDSGERIWLRSPEGYEIKLEGERIEGVGESYLLALPDDIKKVNATQLQLGWDKPTENWQGKASLYYSADMKEWNLMQADAPLMDLASGSDRLKLDTININLSMTINSPRYLMLVFDKPQLPITLTRAVVIDSPESMKITNVALPAAGQALSQDRARYHWASPQPLTAISLSLEEEGTLPVEIAWRASPSEEWRPLAKTVLWKLNGQIQEPIPVSVGNVQEIQVTTVNAHLPQTLPQMTGLRESQTLIFNAQGSGPFMLAWGNKAAQNAATELDALIPAALRQRHAPENLPEAWTGEGVKLGGEARLTATSPVEQRSLWLTALVWGALVLGVLALAWMALRIWREVKEKP</sequence>
<proteinExistence type="predicted"/>
<reference evidence="3" key="1">
    <citation type="submission" date="2019-11" db="EMBL/GenBank/DDBJ databases">
        <authorList>
            <person name="Feng L."/>
        </authorList>
    </citation>
    <scope>NUCLEOTIDE SEQUENCE</scope>
    <source>
        <strain evidence="3">EMassiliensisLFYP7</strain>
    </source>
</reference>
<dbReference type="EMBL" id="CACRTZ010000004">
    <property type="protein sequence ID" value="VYT86410.1"/>
    <property type="molecule type" value="Genomic_DNA"/>
</dbReference>
<name>A0A6N3A9G0_9ENTR</name>
<accession>A0A6N3A9G0</accession>
<feature type="chain" id="PRO_5026780880" description="DUF3999 domain-containing protein" evidence="2">
    <location>
        <begin position="22"/>
        <end position="458"/>
    </location>
</feature>
<feature type="signal peptide" evidence="2">
    <location>
        <begin position="1"/>
        <end position="21"/>
    </location>
</feature>
<evidence type="ECO:0000313" key="3">
    <source>
        <dbReference type="EMBL" id="VYT86410.1"/>
    </source>
</evidence>
<keyword evidence="1" id="KW-1133">Transmembrane helix</keyword>
<keyword evidence="1" id="KW-0472">Membrane</keyword>
<feature type="transmembrane region" description="Helical" evidence="1">
    <location>
        <begin position="426"/>
        <end position="448"/>
    </location>
</feature>
<keyword evidence="1" id="KW-0812">Transmembrane</keyword>
<dbReference type="AlphaFoldDB" id="A0A6N3A9G0"/>
<gene>
    <name evidence="3" type="ORF">EMLFYP7_00805</name>
</gene>
<dbReference type="Pfam" id="PF13163">
    <property type="entry name" value="DUF3999"/>
    <property type="match status" value="1"/>
</dbReference>
<evidence type="ECO:0000256" key="2">
    <source>
        <dbReference type="SAM" id="SignalP"/>
    </source>
</evidence>
<evidence type="ECO:0008006" key="4">
    <source>
        <dbReference type="Google" id="ProtNLM"/>
    </source>
</evidence>